<evidence type="ECO:0000313" key="3">
    <source>
        <dbReference type="Proteomes" id="UP000265520"/>
    </source>
</evidence>
<sequence>SEEVRQLDVGSSGVGGTVGDADQDMYQRIEEQSDN</sequence>
<comment type="caution">
    <text evidence="2">The sequence shown here is derived from an EMBL/GenBank/DDBJ whole genome shotgun (WGS) entry which is preliminary data.</text>
</comment>
<accession>A0A392VWI8</accession>
<reference evidence="2 3" key="1">
    <citation type="journal article" date="2018" name="Front. Plant Sci.">
        <title>Red Clover (Trifolium pratense) and Zigzag Clover (T. medium) - A Picture of Genomic Similarities and Differences.</title>
        <authorList>
            <person name="Dluhosova J."/>
            <person name="Istvanek J."/>
            <person name="Nedelnik J."/>
            <person name="Repkova J."/>
        </authorList>
    </citation>
    <scope>NUCLEOTIDE SEQUENCE [LARGE SCALE GENOMIC DNA]</scope>
    <source>
        <strain evidence="3">cv. 10/8</strain>
        <tissue evidence="2">Leaf</tissue>
    </source>
</reference>
<keyword evidence="3" id="KW-1185">Reference proteome</keyword>
<evidence type="ECO:0000256" key="1">
    <source>
        <dbReference type="SAM" id="MobiDB-lite"/>
    </source>
</evidence>
<organism evidence="2 3">
    <name type="scientific">Trifolium medium</name>
    <dbReference type="NCBI Taxonomy" id="97028"/>
    <lineage>
        <taxon>Eukaryota</taxon>
        <taxon>Viridiplantae</taxon>
        <taxon>Streptophyta</taxon>
        <taxon>Embryophyta</taxon>
        <taxon>Tracheophyta</taxon>
        <taxon>Spermatophyta</taxon>
        <taxon>Magnoliopsida</taxon>
        <taxon>eudicotyledons</taxon>
        <taxon>Gunneridae</taxon>
        <taxon>Pentapetalae</taxon>
        <taxon>rosids</taxon>
        <taxon>fabids</taxon>
        <taxon>Fabales</taxon>
        <taxon>Fabaceae</taxon>
        <taxon>Papilionoideae</taxon>
        <taxon>50 kb inversion clade</taxon>
        <taxon>NPAAA clade</taxon>
        <taxon>Hologalegina</taxon>
        <taxon>IRL clade</taxon>
        <taxon>Trifolieae</taxon>
        <taxon>Trifolium</taxon>
    </lineage>
</organism>
<feature type="non-terminal residue" evidence="2">
    <location>
        <position position="1"/>
    </location>
</feature>
<dbReference type="EMBL" id="LXQA011261156">
    <property type="protein sequence ID" value="MCI91045.1"/>
    <property type="molecule type" value="Genomic_DNA"/>
</dbReference>
<protein>
    <submittedName>
        <fullName evidence="2">Uncharacterized protein</fullName>
    </submittedName>
</protein>
<proteinExistence type="predicted"/>
<evidence type="ECO:0000313" key="2">
    <source>
        <dbReference type="EMBL" id="MCI91045.1"/>
    </source>
</evidence>
<name>A0A392VWI8_9FABA</name>
<feature type="region of interest" description="Disordered" evidence="1">
    <location>
        <begin position="1"/>
        <end position="23"/>
    </location>
</feature>
<dbReference type="Proteomes" id="UP000265520">
    <property type="component" value="Unassembled WGS sequence"/>
</dbReference>
<dbReference type="AlphaFoldDB" id="A0A392VWI8"/>